<keyword evidence="1 10" id="KW-0240">DNA-directed RNA polymerase</keyword>
<sequence length="417" mass="45606">MGGPPVSAKYVIKARIEVAGLVEKHDIIGAIFGQTEGLLGDEMDFRELQRTGRIGRIEASVKTTGDKTIAEVEVPSNLDMVETAILAATIETIDKVGPYSAKAEITGIEDVRSEKRRRVVERAVEIYRKMLESIPESRELVDEVLSKVRAAEVVEYGEERLPGGPDVTRADTVILVEGRADVINLLRHGYRNVLAVGGATTVPPSLKEIIQGKKTILFVDGDRGGEMIARNLLNAIKIDYVARAPEGKEVEDLTAKEIARCIQSKVSAEEFLESLEGERRQQREVRAEFIVPPAKLLSRSSAPAQPEYVESVSVPRSVKSVIEELKGTLEAVLYDENWAEITRVPVKDLVNTIKQVDGVSYVVLDGIVTQRLVDAAYTKGVKALIGVRVGEVVRKPENLKISTFDKVSVAEDAAISG</sequence>
<dbReference type="EC" id="2.7.7.101" evidence="10"/>
<dbReference type="InterPro" id="IPR034154">
    <property type="entry name" value="TOPRIM_DnaG/twinkle"/>
</dbReference>
<keyword evidence="4 10" id="KW-0548">Nucleotidyltransferase</keyword>
<dbReference type="GO" id="GO:0003899">
    <property type="term" value="F:DNA-directed RNA polymerase activity"/>
    <property type="evidence" value="ECO:0007669"/>
    <property type="project" value="UniProtKB-UniRule"/>
</dbReference>
<dbReference type="InterPro" id="IPR006171">
    <property type="entry name" value="TOPRIM_dom"/>
</dbReference>
<name>A0A7C4D261_THEPE</name>
<dbReference type="GO" id="GO:0046872">
    <property type="term" value="F:metal ion binding"/>
    <property type="evidence" value="ECO:0007669"/>
    <property type="project" value="UniProtKB-KW"/>
</dbReference>
<dbReference type="AlphaFoldDB" id="A0A7C4D261"/>
<dbReference type="SMART" id="SM00493">
    <property type="entry name" value="TOPRIM"/>
    <property type="match status" value="1"/>
</dbReference>
<reference evidence="12" key="1">
    <citation type="journal article" date="2020" name="mSystems">
        <title>Genome- and Community-Level Interaction Insights into Carbon Utilization and Element Cycling Functions of Hydrothermarchaeota in Hydrothermal Sediment.</title>
        <authorList>
            <person name="Zhou Z."/>
            <person name="Liu Y."/>
            <person name="Xu W."/>
            <person name="Pan J."/>
            <person name="Luo Z.H."/>
            <person name="Li M."/>
        </authorList>
    </citation>
    <scope>NUCLEOTIDE SEQUENCE</scope>
    <source>
        <strain evidence="12">SpSt-649</strain>
    </source>
</reference>
<dbReference type="EMBL" id="DTBQ01000098">
    <property type="protein sequence ID" value="HGM46820.1"/>
    <property type="molecule type" value="Genomic_DNA"/>
</dbReference>
<comment type="function">
    <text evidence="10">RNA polymerase that catalyzes the synthesis of short RNA molecules used as primers for DNA polymerase during DNA replication. Also part of the exosome, which is a complex involved in RNA degradation. Acts as a poly(A)-binding protein that enhances the interaction between heteropolymeric, adenine-rich transcripts and the exosome.</text>
</comment>
<comment type="subunit">
    <text evidence="10">Forms a ternary complex with MCM helicase and DNA. Component of the archaeal exosome complex.</text>
</comment>
<evidence type="ECO:0000256" key="4">
    <source>
        <dbReference type="ARBA" id="ARBA00022695"/>
    </source>
</evidence>
<keyword evidence="2 10" id="KW-0639">Primosome</keyword>
<dbReference type="PANTHER" id="PTHR30313">
    <property type="entry name" value="DNA PRIMASE"/>
    <property type="match status" value="1"/>
</dbReference>
<keyword evidence="7 10" id="KW-0271">Exosome</keyword>
<evidence type="ECO:0000256" key="3">
    <source>
        <dbReference type="ARBA" id="ARBA00022679"/>
    </source>
</evidence>
<keyword evidence="5 10" id="KW-0235">DNA replication</keyword>
<dbReference type="Pfam" id="PF01751">
    <property type="entry name" value="Toprim"/>
    <property type="match status" value="1"/>
</dbReference>
<dbReference type="PROSITE" id="PS50880">
    <property type="entry name" value="TOPRIM"/>
    <property type="match status" value="1"/>
</dbReference>
<evidence type="ECO:0000256" key="1">
    <source>
        <dbReference type="ARBA" id="ARBA00022478"/>
    </source>
</evidence>
<dbReference type="GO" id="GO:0000178">
    <property type="term" value="C:exosome (RNase complex)"/>
    <property type="evidence" value="ECO:0007669"/>
    <property type="project" value="UniProtKB-KW"/>
</dbReference>
<dbReference type="GO" id="GO:1990077">
    <property type="term" value="C:primosome complex"/>
    <property type="evidence" value="ECO:0007669"/>
    <property type="project" value="UniProtKB-KW"/>
</dbReference>
<dbReference type="SUPFAM" id="SSF56731">
    <property type="entry name" value="DNA primase core"/>
    <property type="match status" value="1"/>
</dbReference>
<dbReference type="NCBIfam" id="NF003108">
    <property type="entry name" value="PRK04031.1-1"/>
    <property type="match status" value="1"/>
</dbReference>
<organism evidence="12">
    <name type="scientific">Thermofilum pendens</name>
    <dbReference type="NCBI Taxonomy" id="2269"/>
    <lineage>
        <taxon>Archaea</taxon>
        <taxon>Thermoproteota</taxon>
        <taxon>Thermoprotei</taxon>
        <taxon>Thermofilales</taxon>
        <taxon>Thermofilaceae</taxon>
        <taxon>Thermofilum</taxon>
    </lineage>
</organism>
<dbReference type="CDD" id="cd01029">
    <property type="entry name" value="TOPRIM_primases"/>
    <property type="match status" value="1"/>
</dbReference>
<evidence type="ECO:0000256" key="5">
    <source>
        <dbReference type="ARBA" id="ARBA00022705"/>
    </source>
</evidence>
<dbReference type="InterPro" id="IPR050219">
    <property type="entry name" value="DnaG_primase"/>
</dbReference>
<keyword evidence="6" id="KW-0479">Metal-binding</keyword>
<keyword evidence="9 10" id="KW-0804">Transcription</keyword>
<dbReference type="GO" id="GO:0000428">
    <property type="term" value="C:DNA-directed RNA polymerase complex"/>
    <property type="evidence" value="ECO:0007669"/>
    <property type="project" value="UniProtKB-KW"/>
</dbReference>
<comment type="caution">
    <text evidence="12">The sequence shown here is derived from an EMBL/GenBank/DDBJ whole genome shotgun (WGS) entry which is preliminary data.</text>
</comment>
<protein>
    <recommendedName>
        <fullName evidence="10">DNA primase DnaG</fullName>
        <ecNumber evidence="10">2.7.7.101</ecNumber>
    </recommendedName>
</protein>
<dbReference type="PANTHER" id="PTHR30313:SF2">
    <property type="entry name" value="DNA PRIMASE"/>
    <property type="match status" value="1"/>
</dbReference>
<dbReference type="GO" id="GO:0006269">
    <property type="term" value="P:DNA replication, synthesis of primer"/>
    <property type="evidence" value="ECO:0007669"/>
    <property type="project" value="UniProtKB-UniRule"/>
</dbReference>
<dbReference type="GO" id="GO:0008143">
    <property type="term" value="F:poly(A) binding"/>
    <property type="evidence" value="ECO:0007669"/>
    <property type="project" value="InterPro"/>
</dbReference>
<keyword evidence="3 10" id="KW-0808">Transferase</keyword>
<gene>
    <name evidence="10" type="primary">dnaG</name>
    <name evidence="12" type="ORF">ENU21_03575</name>
</gene>
<proteinExistence type="inferred from homology"/>
<feature type="domain" description="Toprim" evidence="11">
    <location>
        <begin position="171"/>
        <end position="246"/>
    </location>
</feature>
<dbReference type="InterPro" id="IPR020607">
    <property type="entry name" value="Primase_DnaG_arc"/>
</dbReference>
<dbReference type="HAMAP" id="MF_00007">
    <property type="entry name" value="DNA_primase_DnaG_arc"/>
    <property type="match status" value="1"/>
</dbReference>
<evidence type="ECO:0000256" key="7">
    <source>
        <dbReference type="ARBA" id="ARBA00022835"/>
    </source>
</evidence>
<dbReference type="GO" id="GO:0005737">
    <property type="term" value="C:cytoplasm"/>
    <property type="evidence" value="ECO:0007669"/>
    <property type="project" value="TreeGrafter"/>
</dbReference>
<comment type="similarity">
    <text evidence="10">Belongs to the archaeal DnaG primase family.</text>
</comment>
<evidence type="ECO:0000256" key="9">
    <source>
        <dbReference type="ARBA" id="ARBA00023163"/>
    </source>
</evidence>
<evidence type="ECO:0000256" key="10">
    <source>
        <dbReference type="HAMAP-Rule" id="MF_00007"/>
    </source>
</evidence>
<accession>A0A7C4D261</accession>
<evidence type="ECO:0000256" key="6">
    <source>
        <dbReference type="ARBA" id="ARBA00022723"/>
    </source>
</evidence>
<keyword evidence="8" id="KW-0460">Magnesium</keyword>
<evidence type="ECO:0000256" key="2">
    <source>
        <dbReference type="ARBA" id="ARBA00022515"/>
    </source>
</evidence>
<evidence type="ECO:0000313" key="12">
    <source>
        <dbReference type="EMBL" id="HGM46820.1"/>
    </source>
</evidence>
<comment type="catalytic activity">
    <reaction evidence="10">
        <text>ssDNA + n NTP = ssDNA/pppN(pN)n-1 hybrid + (n-1) diphosphate.</text>
        <dbReference type="EC" id="2.7.7.101"/>
    </reaction>
</comment>
<dbReference type="Gene3D" id="3.40.1360.10">
    <property type="match status" value="1"/>
</dbReference>
<evidence type="ECO:0000256" key="8">
    <source>
        <dbReference type="ARBA" id="ARBA00022842"/>
    </source>
</evidence>
<evidence type="ECO:0000259" key="11">
    <source>
        <dbReference type="PROSITE" id="PS50880"/>
    </source>
</evidence>